<dbReference type="AlphaFoldDB" id="A0A813Z3J9"/>
<dbReference type="Proteomes" id="UP000663870">
    <property type="component" value="Unassembled WGS sequence"/>
</dbReference>
<protein>
    <recommendedName>
        <fullName evidence="3">LolA-like domain-containing protein</fullName>
    </recommendedName>
</protein>
<proteinExistence type="predicted"/>
<dbReference type="Pfam" id="PF25898">
    <property type="entry name" value="LolA_2nd_metazoa"/>
    <property type="match status" value="1"/>
</dbReference>
<comment type="caution">
    <text evidence="4">The sequence shown here is derived from an EMBL/GenBank/DDBJ whole genome shotgun (WGS) entry which is preliminary data.</text>
</comment>
<evidence type="ECO:0000256" key="1">
    <source>
        <dbReference type="SAM" id="Phobius"/>
    </source>
</evidence>
<evidence type="ECO:0000259" key="3">
    <source>
        <dbReference type="Pfam" id="PF25898"/>
    </source>
</evidence>
<sequence>MFRKLLLLIVCICLKISWCQLIDLNICPNGLTNSPSDPQWPKIFPNRFEIFSEITTDVETFEVMQLFIGPHRDIIYFRNYEKNLQIYYDFETNEIFTINDELKCNRSKIQSNEYLLFITNQYIKPSILLGFDGRNNYSMGFYTRYIGKEIIRDGILTKKFESCFYINQENLTINATYYLSESPPNEMHINSAPDFVQIDVRSSNYLYTYNIIRYVSNPSLTFTTPSGVYCPNRINRKEFPQNLPSRLLVQAEIYIPKTNDTTSKIESYNRFIDETLKFERIDYSIGKIITPPQPNQILIDYSTNLSYMYTSETQQCTVMNASIHSIGTTNEILFQFGANNNSIQFQYTGITNCEREHVKCHRWIGQRDLNTLIQQYEWYWSAKYNEIDLSEFIPIKVNIATIYKTGSSKPIIQEANMFNYNPQPNSMENIDSILGECYRALGPSHNFNYAILRMTLNNDAKYPIHQHLLSLENHLHIQLANDLKIRHIRLSSFVIDTTHDTTNQQDKDVYVTFTLLDNPPISSNSLRELSSLELIRQLARQINDGNFYVRDNDGAFDLQARPNSLRTLVFYLLPSENHTNYFNETAFIYHNVTQTIIKQREKLVYQHTGSKITALWTGFALLGMVVALAVGSFILIRKWAPIFNHQRT</sequence>
<keyword evidence="5" id="KW-1185">Reference proteome</keyword>
<evidence type="ECO:0000256" key="2">
    <source>
        <dbReference type="SAM" id="SignalP"/>
    </source>
</evidence>
<dbReference type="EMBL" id="CAJNOL010000158">
    <property type="protein sequence ID" value="CAF0894083.1"/>
    <property type="molecule type" value="Genomic_DNA"/>
</dbReference>
<dbReference type="InterPro" id="IPR058831">
    <property type="entry name" value="LolA-like_dom_2nd"/>
</dbReference>
<dbReference type="PANTHER" id="PTHR36902:SF1">
    <property type="entry name" value="ENRICHED IN SURFACE-LABELED PROTEOME PROTEIN 9"/>
    <property type="match status" value="1"/>
</dbReference>
<keyword evidence="1" id="KW-0472">Membrane</keyword>
<organism evidence="4 5">
    <name type="scientific">Rotaria sordida</name>
    <dbReference type="NCBI Taxonomy" id="392033"/>
    <lineage>
        <taxon>Eukaryota</taxon>
        <taxon>Metazoa</taxon>
        <taxon>Spiralia</taxon>
        <taxon>Gnathifera</taxon>
        <taxon>Rotifera</taxon>
        <taxon>Eurotatoria</taxon>
        <taxon>Bdelloidea</taxon>
        <taxon>Philodinida</taxon>
        <taxon>Philodinidae</taxon>
        <taxon>Rotaria</taxon>
    </lineage>
</organism>
<keyword evidence="1" id="KW-0812">Transmembrane</keyword>
<keyword evidence="1" id="KW-1133">Transmembrane helix</keyword>
<feature type="signal peptide" evidence="2">
    <location>
        <begin position="1"/>
        <end position="19"/>
    </location>
</feature>
<gene>
    <name evidence="4" type="ORF">JXQ802_LOCUS8812</name>
</gene>
<reference evidence="4" key="1">
    <citation type="submission" date="2021-02" db="EMBL/GenBank/DDBJ databases">
        <authorList>
            <person name="Nowell W R."/>
        </authorList>
    </citation>
    <scope>NUCLEOTIDE SEQUENCE</scope>
</reference>
<feature type="domain" description="LolA-like" evidence="3">
    <location>
        <begin position="225"/>
        <end position="431"/>
    </location>
</feature>
<keyword evidence="2" id="KW-0732">Signal</keyword>
<feature type="transmembrane region" description="Helical" evidence="1">
    <location>
        <begin position="614"/>
        <end position="636"/>
    </location>
</feature>
<name>A0A813Z3J9_9BILA</name>
<evidence type="ECO:0000313" key="5">
    <source>
        <dbReference type="Proteomes" id="UP000663870"/>
    </source>
</evidence>
<evidence type="ECO:0000313" key="4">
    <source>
        <dbReference type="EMBL" id="CAF0894083.1"/>
    </source>
</evidence>
<feature type="chain" id="PRO_5032556068" description="LolA-like domain-containing protein" evidence="2">
    <location>
        <begin position="20"/>
        <end position="648"/>
    </location>
</feature>
<accession>A0A813Z3J9</accession>
<dbReference type="PANTHER" id="PTHR36902">
    <property type="entry name" value="ENRICHED IN SURFACE-LABELED PROTEOME PROTEIN 9"/>
    <property type="match status" value="1"/>
</dbReference>